<dbReference type="AlphaFoldDB" id="A0A6M3KV76"/>
<gene>
    <name evidence="1" type="ORF">MM415B02196_0010</name>
</gene>
<name>A0A6M3KV76_9ZZZZ</name>
<reference evidence="1" key="1">
    <citation type="submission" date="2020-03" db="EMBL/GenBank/DDBJ databases">
        <title>The deep terrestrial virosphere.</title>
        <authorList>
            <person name="Holmfeldt K."/>
            <person name="Nilsson E."/>
            <person name="Simone D."/>
            <person name="Lopez-Fernandez M."/>
            <person name="Wu X."/>
            <person name="de Brujin I."/>
            <person name="Lundin D."/>
            <person name="Andersson A."/>
            <person name="Bertilsson S."/>
            <person name="Dopson M."/>
        </authorList>
    </citation>
    <scope>NUCLEOTIDE SEQUENCE</scope>
    <source>
        <strain evidence="1">MM415B02196</strain>
    </source>
</reference>
<protein>
    <submittedName>
        <fullName evidence="1">Uncharacterized protein</fullName>
    </submittedName>
</protein>
<proteinExistence type="predicted"/>
<accession>A0A6M3KV76</accession>
<evidence type="ECO:0000313" key="1">
    <source>
        <dbReference type="EMBL" id="QJA85642.1"/>
    </source>
</evidence>
<sequence>MHGSENEFREQHPFEEAGDITSVHAVLGVTERDEVTVDALASKYVVIYTVPKGTPAIEMRFRSVGSENDTVIFHVYAKPITPGSAENPEHYTKIGRITADQGTQDSNDEHFVDVVSAASILFASGITVETTTDEIGRVYINTGGYEKILIIASAMAQTQIFVDVKKRDKEF</sequence>
<dbReference type="EMBL" id="MT142586">
    <property type="protein sequence ID" value="QJA85642.1"/>
    <property type="molecule type" value="Genomic_DNA"/>
</dbReference>
<organism evidence="1">
    <name type="scientific">viral metagenome</name>
    <dbReference type="NCBI Taxonomy" id="1070528"/>
    <lineage>
        <taxon>unclassified sequences</taxon>
        <taxon>metagenomes</taxon>
        <taxon>organismal metagenomes</taxon>
    </lineage>
</organism>